<dbReference type="AlphaFoldDB" id="A0A5C3L5B0"/>
<evidence type="ECO:0000313" key="2">
    <source>
        <dbReference type="Proteomes" id="UP000307440"/>
    </source>
</evidence>
<evidence type="ECO:0000313" key="1">
    <source>
        <dbReference type="EMBL" id="TFK28229.1"/>
    </source>
</evidence>
<organism evidence="1 2">
    <name type="scientific">Coprinopsis marcescibilis</name>
    <name type="common">Agaric fungus</name>
    <name type="synonym">Psathyrella marcescibilis</name>
    <dbReference type="NCBI Taxonomy" id="230819"/>
    <lineage>
        <taxon>Eukaryota</taxon>
        <taxon>Fungi</taxon>
        <taxon>Dikarya</taxon>
        <taxon>Basidiomycota</taxon>
        <taxon>Agaricomycotina</taxon>
        <taxon>Agaricomycetes</taxon>
        <taxon>Agaricomycetidae</taxon>
        <taxon>Agaricales</taxon>
        <taxon>Agaricineae</taxon>
        <taxon>Psathyrellaceae</taxon>
        <taxon>Coprinopsis</taxon>
    </lineage>
</organism>
<reference evidence="1 2" key="1">
    <citation type="journal article" date="2019" name="Nat. Ecol. Evol.">
        <title>Megaphylogeny resolves global patterns of mushroom evolution.</title>
        <authorList>
            <person name="Varga T."/>
            <person name="Krizsan K."/>
            <person name="Foldi C."/>
            <person name="Dima B."/>
            <person name="Sanchez-Garcia M."/>
            <person name="Sanchez-Ramirez S."/>
            <person name="Szollosi G.J."/>
            <person name="Szarkandi J.G."/>
            <person name="Papp V."/>
            <person name="Albert L."/>
            <person name="Andreopoulos W."/>
            <person name="Angelini C."/>
            <person name="Antonin V."/>
            <person name="Barry K.W."/>
            <person name="Bougher N.L."/>
            <person name="Buchanan P."/>
            <person name="Buyck B."/>
            <person name="Bense V."/>
            <person name="Catcheside P."/>
            <person name="Chovatia M."/>
            <person name="Cooper J."/>
            <person name="Damon W."/>
            <person name="Desjardin D."/>
            <person name="Finy P."/>
            <person name="Geml J."/>
            <person name="Haridas S."/>
            <person name="Hughes K."/>
            <person name="Justo A."/>
            <person name="Karasinski D."/>
            <person name="Kautmanova I."/>
            <person name="Kiss B."/>
            <person name="Kocsube S."/>
            <person name="Kotiranta H."/>
            <person name="LaButti K.M."/>
            <person name="Lechner B.E."/>
            <person name="Liimatainen K."/>
            <person name="Lipzen A."/>
            <person name="Lukacs Z."/>
            <person name="Mihaltcheva S."/>
            <person name="Morgado L.N."/>
            <person name="Niskanen T."/>
            <person name="Noordeloos M.E."/>
            <person name="Ohm R.A."/>
            <person name="Ortiz-Santana B."/>
            <person name="Ovrebo C."/>
            <person name="Racz N."/>
            <person name="Riley R."/>
            <person name="Savchenko A."/>
            <person name="Shiryaev A."/>
            <person name="Soop K."/>
            <person name="Spirin V."/>
            <person name="Szebenyi C."/>
            <person name="Tomsovsky M."/>
            <person name="Tulloss R.E."/>
            <person name="Uehling J."/>
            <person name="Grigoriev I.V."/>
            <person name="Vagvolgyi C."/>
            <person name="Papp T."/>
            <person name="Martin F.M."/>
            <person name="Miettinen O."/>
            <person name="Hibbett D.S."/>
            <person name="Nagy L.G."/>
        </authorList>
    </citation>
    <scope>NUCLEOTIDE SEQUENCE [LARGE SCALE GENOMIC DNA]</scope>
    <source>
        <strain evidence="1 2">CBS 121175</strain>
    </source>
</reference>
<gene>
    <name evidence="1" type="ORF">FA15DRAFT_665441</name>
</gene>
<evidence type="ECO:0008006" key="3">
    <source>
        <dbReference type="Google" id="ProtNLM"/>
    </source>
</evidence>
<dbReference type="CDD" id="cd09917">
    <property type="entry name" value="F-box_SF"/>
    <property type="match status" value="1"/>
</dbReference>
<dbReference type="EMBL" id="ML210157">
    <property type="protein sequence ID" value="TFK28229.1"/>
    <property type="molecule type" value="Genomic_DNA"/>
</dbReference>
<name>A0A5C3L5B0_COPMA</name>
<protein>
    <recommendedName>
        <fullName evidence="3">F-box domain-containing protein</fullName>
    </recommendedName>
</protein>
<keyword evidence="2" id="KW-1185">Reference proteome</keyword>
<accession>A0A5C3L5B0</accession>
<sequence>MSILHDALPNELILIIATQIPGSASHLDPLSLALTQFALTCKRFYALLMPLVLEYHSSRLLVLESTHRLELYAEEEDSESNPGCSKLQDLMHNSHATTLCPDSPQLNCMRVTVAVMTPQDLWIIRGLVLRAKRLRGLIVAFDVRSAMPCNSPWAARKEWIRAFVALLDICLVNPGLTLTFEGQSHPFDSRESSFPFYHYFPRAQRANHILFPRSLVLRLKERVLLALKTILRFCMTFVRNGQISTALNMPTTSALKHPPVQVLATIRSVDQYPLSRFVIASNVPFSPSWYRYTEHILRHSSTNLAHLHLRGLDLSLYDWHIILPSWNFARLLTLELGKSAIAFPDLLAFLCRHPSITALDLTSNVLIGRVELSRSSKTRRNFLPKLEQISASPDYLVPFLTVMPPLFPLLRAIVVDAPVGDQSRVDEVSRLVLARPAGGNVVVDTAKRTPRTML</sequence>
<dbReference type="OrthoDB" id="3071324at2759"/>
<dbReference type="Proteomes" id="UP000307440">
    <property type="component" value="Unassembled WGS sequence"/>
</dbReference>
<proteinExistence type="predicted"/>